<dbReference type="PANTHER" id="PTHR31001:SF49">
    <property type="entry name" value="ZN(II)2CYS6 TRANSCRIPTION FACTOR (EUROFUNG)"/>
    <property type="match status" value="1"/>
</dbReference>
<dbReference type="Gene3D" id="4.10.240.10">
    <property type="entry name" value="Zn(2)-C6 fungal-type DNA-binding domain"/>
    <property type="match status" value="1"/>
</dbReference>
<dbReference type="SMART" id="SM00906">
    <property type="entry name" value="Fungal_trans"/>
    <property type="match status" value="1"/>
</dbReference>
<dbReference type="Proteomes" id="UP000800096">
    <property type="component" value="Unassembled WGS sequence"/>
</dbReference>
<dbReference type="PROSITE" id="PS50048">
    <property type="entry name" value="ZN2_CY6_FUNGAL_2"/>
    <property type="match status" value="1"/>
</dbReference>
<dbReference type="CDD" id="cd00067">
    <property type="entry name" value="GAL4"/>
    <property type="match status" value="1"/>
</dbReference>
<reference evidence="6" key="1">
    <citation type="journal article" date="2020" name="Stud. Mycol.">
        <title>101 Dothideomycetes genomes: a test case for predicting lifestyles and emergence of pathogens.</title>
        <authorList>
            <person name="Haridas S."/>
            <person name="Albert R."/>
            <person name="Binder M."/>
            <person name="Bloem J."/>
            <person name="Labutti K."/>
            <person name="Salamov A."/>
            <person name="Andreopoulos B."/>
            <person name="Baker S."/>
            <person name="Barry K."/>
            <person name="Bills G."/>
            <person name="Bluhm B."/>
            <person name="Cannon C."/>
            <person name="Castanera R."/>
            <person name="Culley D."/>
            <person name="Daum C."/>
            <person name="Ezra D."/>
            <person name="Gonzalez J."/>
            <person name="Henrissat B."/>
            <person name="Kuo A."/>
            <person name="Liang C."/>
            <person name="Lipzen A."/>
            <person name="Lutzoni F."/>
            <person name="Magnuson J."/>
            <person name="Mondo S."/>
            <person name="Nolan M."/>
            <person name="Ohm R."/>
            <person name="Pangilinan J."/>
            <person name="Park H.-J."/>
            <person name="Ramirez L."/>
            <person name="Alfaro M."/>
            <person name="Sun H."/>
            <person name="Tritt A."/>
            <person name="Yoshinaga Y."/>
            <person name="Zwiers L.-H."/>
            <person name="Turgeon B."/>
            <person name="Goodwin S."/>
            <person name="Spatafora J."/>
            <person name="Crous P."/>
            <person name="Grigoriev I."/>
        </authorList>
    </citation>
    <scope>NUCLEOTIDE SEQUENCE</scope>
    <source>
        <strain evidence="6">HMLAC05119</strain>
    </source>
</reference>
<evidence type="ECO:0000259" key="5">
    <source>
        <dbReference type="PROSITE" id="PS50048"/>
    </source>
</evidence>
<evidence type="ECO:0000313" key="6">
    <source>
        <dbReference type="EMBL" id="KAF1921750.1"/>
    </source>
</evidence>
<comment type="subcellular location">
    <subcellularLocation>
        <location evidence="1">Nucleus</location>
    </subcellularLocation>
</comment>
<evidence type="ECO:0000256" key="1">
    <source>
        <dbReference type="ARBA" id="ARBA00004123"/>
    </source>
</evidence>
<gene>
    <name evidence="6" type="ORF">BDU57DRAFT_61224</name>
</gene>
<feature type="region of interest" description="Disordered" evidence="4">
    <location>
        <begin position="88"/>
        <end position="128"/>
    </location>
</feature>
<dbReference type="CDD" id="cd12148">
    <property type="entry name" value="fungal_TF_MHR"/>
    <property type="match status" value="1"/>
</dbReference>
<dbReference type="Pfam" id="PF04082">
    <property type="entry name" value="Fungal_trans"/>
    <property type="match status" value="1"/>
</dbReference>
<keyword evidence="3" id="KW-0539">Nucleus</keyword>
<protein>
    <submittedName>
        <fullName evidence="6">Fungal-specific transcription factor domain-containing protein</fullName>
    </submittedName>
</protein>
<dbReference type="SMART" id="SM00066">
    <property type="entry name" value="GAL4"/>
    <property type="match status" value="1"/>
</dbReference>
<sequence length="727" mass="82196">MTMKAETPSYHEVSSSRRRPKPTLSCTLCRRRKLKCDRQQPCKTCVDRGLSLSCTFARSVPVPQQTRGTDSVHDRITQLEQLVTSLMGSKETEHPSLALPSASPLDRLDEEDQPEVPDTPDRVKFSNDTTTYTNSSHWTSILDGISELKEHLDHIPTSAHAQDNNVGDIPGPDLLFGRQRHATKQELLAALPLRSEADQLVASFFVSMNTAPTLIHRPSFLRQYERFWTRPFETPTMWIGLLYSVFCIGARFQASGPDGQGSEGDPLYTARVDYYREKVAQALILANYTKCPPYTMETFLTYFGSEYTRSSDTQFGMWILVGMIVRIALRMGYHREPSRFANIPPFEAELRRRAWLVVLSLDLVSSSQVGLPRMIQPFMYDTQEPRNVDEEDLYEDMVELPPSKPELELTPLLYSIVMTRVRTVHAKIMDLTNATSQPPYRDVMNMDTVLRHVYDKLPESSRAIAAMDFDIAEDPTAMRRVYLGLSFLKAELMLHRAYHLHGRTDTRYEYSRRVCLNAAYEMLELQQKLDAEIQPGGKLWSPGWQVFTMSWYMSAIVAQDFLLATTVLISDLDEDLTSPCTTVYEGATSGLKLDRGPPSRQQITELLREAQQIWYKASKRSNEAQKAAEAIRLVLNKADIDAQQTADPFESNMPHAQADLAGFTGGPSSQDFFGMDMYPPFAANDFSMNLGGFTDTFNWGSLAADASIFPYDQKAHQPPASSQPPCQ</sequence>
<dbReference type="AlphaFoldDB" id="A0A6A5R3J5"/>
<dbReference type="Pfam" id="PF00172">
    <property type="entry name" value="Zn_clus"/>
    <property type="match status" value="1"/>
</dbReference>
<dbReference type="EMBL" id="ML979132">
    <property type="protein sequence ID" value="KAF1921750.1"/>
    <property type="molecule type" value="Genomic_DNA"/>
</dbReference>
<evidence type="ECO:0000256" key="2">
    <source>
        <dbReference type="ARBA" id="ARBA00022723"/>
    </source>
</evidence>
<organism evidence="6 7">
    <name type="scientific">Ampelomyces quisqualis</name>
    <name type="common">Powdery mildew agent</name>
    <dbReference type="NCBI Taxonomy" id="50730"/>
    <lineage>
        <taxon>Eukaryota</taxon>
        <taxon>Fungi</taxon>
        <taxon>Dikarya</taxon>
        <taxon>Ascomycota</taxon>
        <taxon>Pezizomycotina</taxon>
        <taxon>Dothideomycetes</taxon>
        <taxon>Pleosporomycetidae</taxon>
        <taxon>Pleosporales</taxon>
        <taxon>Pleosporineae</taxon>
        <taxon>Phaeosphaeriaceae</taxon>
        <taxon>Ampelomyces</taxon>
    </lineage>
</organism>
<dbReference type="GO" id="GO:0005634">
    <property type="term" value="C:nucleus"/>
    <property type="evidence" value="ECO:0007669"/>
    <property type="project" value="UniProtKB-SubCell"/>
</dbReference>
<feature type="domain" description="Zn(2)-C6 fungal-type" evidence="5">
    <location>
        <begin position="25"/>
        <end position="56"/>
    </location>
</feature>
<evidence type="ECO:0000256" key="4">
    <source>
        <dbReference type="SAM" id="MobiDB-lite"/>
    </source>
</evidence>
<dbReference type="GO" id="GO:0000981">
    <property type="term" value="F:DNA-binding transcription factor activity, RNA polymerase II-specific"/>
    <property type="evidence" value="ECO:0007669"/>
    <property type="project" value="InterPro"/>
</dbReference>
<evidence type="ECO:0000313" key="7">
    <source>
        <dbReference type="Proteomes" id="UP000800096"/>
    </source>
</evidence>
<dbReference type="SUPFAM" id="SSF57701">
    <property type="entry name" value="Zn2/Cys6 DNA-binding domain"/>
    <property type="match status" value="1"/>
</dbReference>
<dbReference type="InterPro" id="IPR036864">
    <property type="entry name" value="Zn2-C6_fun-type_DNA-bd_sf"/>
</dbReference>
<dbReference type="GO" id="GO:0003677">
    <property type="term" value="F:DNA binding"/>
    <property type="evidence" value="ECO:0007669"/>
    <property type="project" value="InterPro"/>
</dbReference>
<name>A0A6A5R3J5_AMPQU</name>
<dbReference type="OrthoDB" id="4934715at2759"/>
<keyword evidence="7" id="KW-1185">Reference proteome</keyword>
<keyword evidence="2" id="KW-0479">Metal-binding</keyword>
<dbReference type="InterPro" id="IPR007219">
    <property type="entry name" value="XnlR_reg_dom"/>
</dbReference>
<dbReference type="PANTHER" id="PTHR31001">
    <property type="entry name" value="UNCHARACTERIZED TRANSCRIPTIONAL REGULATORY PROTEIN"/>
    <property type="match status" value="1"/>
</dbReference>
<feature type="region of interest" description="Disordered" evidence="4">
    <location>
        <begin position="1"/>
        <end position="22"/>
    </location>
</feature>
<dbReference type="GO" id="GO:0006351">
    <property type="term" value="P:DNA-templated transcription"/>
    <property type="evidence" value="ECO:0007669"/>
    <property type="project" value="InterPro"/>
</dbReference>
<evidence type="ECO:0000256" key="3">
    <source>
        <dbReference type="ARBA" id="ARBA00023242"/>
    </source>
</evidence>
<dbReference type="PROSITE" id="PS00463">
    <property type="entry name" value="ZN2_CY6_FUNGAL_1"/>
    <property type="match status" value="1"/>
</dbReference>
<accession>A0A6A5R3J5</accession>
<proteinExistence type="predicted"/>
<dbReference type="InterPro" id="IPR050613">
    <property type="entry name" value="Sec_Metabolite_Reg"/>
</dbReference>
<dbReference type="InterPro" id="IPR001138">
    <property type="entry name" value="Zn2Cys6_DnaBD"/>
</dbReference>
<dbReference type="GO" id="GO:0008270">
    <property type="term" value="F:zinc ion binding"/>
    <property type="evidence" value="ECO:0007669"/>
    <property type="project" value="InterPro"/>
</dbReference>